<evidence type="ECO:0000313" key="2">
    <source>
        <dbReference type="EMBL" id="SNZ12315.1"/>
    </source>
</evidence>
<proteinExistence type="predicted"/>
<dbReference type="SUPFAM" id="SSF58113">
    <property type="entry name" value="Apolipoprotein A-I"/>
    <property type="match status" value="1"/>
</dbReference>
<keyword evidence="3" id="KW-1185">Reference proteome</keyword>
<dbReference type="RefSeq" id="WP_097008564.1">
    <property type="nucleotide sequence ID" value="NZ_OBEJ01000002.1"/>
</dbReference>
<gene>
    <name evidence="2" type="ORF">SAMN06269185_1607</name>
</gene>
<feature type="coiled-coil region" evidence="1">
    <location>
        <begin position="69"/>
        <end position="160"/>
    </location>
</feature>
<dbReference type="OrthoDB" id="374588at2157"/>
<evidence type="ECO:0000256" key="1">
    <source>
        <dbReference type="SAM" id="Coils"/>
    </source>
</evidence>
<organism evidence="2 3">
    <name type="scientific">Natronoarchaeum philippinense</name>
    <dbReference type="NCBI Taxonomy" id="558529"/>
    <lineage>
        <taxon>Archaea</taxon>
        <taxon>Methanobacteriati</taxon>
        <taxon>Methanobacteriota</taxon>
        <taxon>Stenosarchaea group</taxon>
        <taxon>Halobacteria</taxon>
        <taxon>Halobacteriales</taxon>
        <taxon>Natronoarchaeaceae</taxon>
    </lineage>
</organism>
<dbReference type="Proteomes" id="UP000219453">
    <property type="component" value="Unassembled WGS sequence"/>
</dbReference>
<protein>
    <submittedName>
        <fullName evidence="2">Uncharacterized protein</fullName>
    </submittedName>
</protein>
<dbReference type="EMBL" id="OBEJ01000002">
    <property type="protein sequence ID" value="SNZ12315.1"/>
    <property type="molecule type" value="Genomic_DNA"/>
</dbReference>
<evidence type="ECO:0000313" key="3">
    <source>
        <dbReference type="Proteomes" id="UP000219453"/>
    </source>
</evidence>
<accession>A0A285NS53</accession>
<sequence>MTGGDSSSIRYRIDEYLSPAGLVREVDRKEHAGNDVRVFELTNEGQMYVSDMWSDLTHYARRHEVLDAAEETHDRLDLLHDRIDDFERRLDEMDEDIEGIADELFSEWQQFRGGMEGNFSQLREQVASMVDQLEAEQREREKLEERVDELEQLVGSETDMTTRRDETLVEAVVRNRRLVEEAWARVMEFEIETGVANYLSVGKAKELVSAYGPDDLRDWRR</sequence>
<name>A0A285NS53_NATPI</name>
<dbReference type="AlphaFoldDB" id="A0A285NS53"/>
<keyword evidence="1" id="KW-0175">Coiled coil</keyword>
<reference evidence="2 3" key="1">
    <citation type="submission" date="2017-09" db="EMBL/GenBank/DDBJ databases">
        <authorList>
            <person name="Ehlers B."/>
            <person name="Leendertz F.H."/>
        </authorList>
    </citation>
    <scope>NUCLEOTIDE SEQUENCE [LARGE SCALE GENOMIC DNA]</scope>
    <source>
        <strain evidence="2 3">DSM 27208</strain>
    </source>
</reference>